<dbReference type="EMBL" id="JABMKT010000071">
    <property type="protein sequence ID" value="NYV28488.1"/>
    <property type="molecule type" value="Genomic_DNA"/>
</dbReference>
<keyword evidence="1" id="KW-0812">Transmembrane</keyword>
<feature type="transmembrane region" description="Helical" evidence="1">
    <location>
        <begin position="6"/>
        <end position="28"/>
    </location>
</feature>
<gene>
    <name evidence="2" type="ORF">HP397_06705</name>
</gene>
<sequence length="180" mass="21996">MVKDNIKIQIRLIIILCIFLSIPYKGFVNKKVYDPKARYQVLKKINRSNIETLDDIMIVFYDNSQLDLYDFEEGNVYVKKIEKIIYLENYEKDLGINEGGYKSYVILTKDNNSFYFRRGWIEEINEKNYESFIYKMIYYDTDLYIKKVKPFIPRLQTPKEFYNNFKEYFSPYYLGEYEFK</sequence>
<organism evidence="2 3">
    <name type="scientific">Streptobacillus felis</name>
    <dbReference type="NCBI Taxonomy" id="1384509"/>
    <lineage>
        <taxon>Bacteria</taxon>
        <taxon>Fusobacteriati</taxon>
        <taxon>Fusobacteriota</taxon>
        <taxon>Fusobacteriia</taxon>
        <taxon>Fusobacteriales</taxon>
        <taxon>Leptotrichiaceae</taxon>
        <taxon>Streptobacillus</taxon>
    </lineage>
</organism>
<protein>
    <submittedName>
        <fullName evidence="2">Uncharacterized protein</fullName>
    </submittedName>
</protein>
<name>A0A7Z0PGX5_9FUSO</name>
<evidence type="ECO:0000313" key="2">
    <source>
        <dbReference type="EMBL" id="NYV28488.1"/>
    </source>
</evidence>
<dbReference type="Proteomes" id="UP000526184">
    <property type="component" value="Unassembled WGS sequence"/>
</dbReference>
<dbReference type="AlphaFoldDB" id="A0A7Z0PGX5"/>
<accession>A0A7Z0PGX5</accession>
<evidence type="ECO:0000256" key="1">
    <source>
        <dbReference type="SAM" id="Phobius"/>
    </source>
</evidence>
<reference evidence="2 3" key="1">
    <citation type="submission" date="2020-05" db="EMBL/GenBank/DDBJ databases">
        <title>Streptobacillus felis strain LHL191014123.</title>
        <authorList>
            <person name="Fawzy A."/>
            <person name="Rau J."/>
            <person name="Risse K."/>
            <person name="Schauerte N."/>
            <person name="Geiger C."/>
            <person name="Blom J."/>
            <person name="Imirzalioglu C."/>
            <person name="Falgenhauer J."/>
            <person name="Bach A."/>
            <person name="Herden C."/>
            <person name="Eisenberg T."/>
        </authorList>
    </citation>
    <scope>NUCLEOTIDE SEQUENCE [LARGE SCALE GENOMIC DNA]</scope>
    <source>
        <strain evidence="2 3">LHL191014123</strain>
    </source>
</reference>
<comment type="caution">
    <text evidence="2">The sequence shown here is derived from an EMBL/GenBank/DDBJ whole genome shotgun (WGS) entry which is preliminary data.</text>
</comment>
<dbReference type="RefSeq" id="WP_180136411.1">
    <property type="nucleotide sequence ID" value="NZ_JABMKT010000071.1"/>
</dbReference>
<evidence type="ECO:0000313" key="3">
    <source>
        <dbReference type="Proteomes" id="UP000526184"/>
    </source>
</evidence>
<proteinExistence type="predicted"/>
<keyword evidence="1" id="KW-0472">Membrane</keyword>
<keyword evidence="3" id="KW-1185">Reference proteome</keyword>
<keyword evidence="1" id="KW-1133">Transmembrane helix</keyword>